<feature type="transmembrane region" description="Helical" evidence="1">
    <location>
        <begin position="116"/>
        <end position="135"/>
    </location>
</feature>
<evidence type="ECO:0000256" key="1">
    <source>
        <dbReference type="SAM" id="Phobius"/>
    </source>
</evidence>
<keyword evidence="1" id="KW-1133">Transmembrane helix</keyword>
<accession>A0ABS3LHY1</accession>
<evidence type="ECO:0008006" key="4">
    <source>
        <dbReference type="Google" id="ProtNLM"/>
    </source>
</evidence>
<feature type="transmembrane region" description="Helical" evidence="1">
    <location>
        <begin position="12"/>
        <end position="33"/>
    </location>
</feature>
<keyword evidence="3" id="KW-1185">Reference proteome</keyword>
<reference evidence="2 3" key="1">
    <citation type="submission" date="2021-03" db="EMBL/GenBank/DDBJ databases">
        <title>Enterococcal diversity collection.</title>
        <authorList>
            <person name="Gilmore M.S."/>
            <person name="Schwartzman J."/>
            <person name="Van Tyne D."/>
            <person name="Martin M."/>
            <person name="Earl A.M."/>
            <person name="Manson A.L."/>
            <person name="Straub T."/>
            <person name="Salamzade R."/>
            <person name="Saavedra J."/>
            <person name="Lebreton F."/>
            <person name="Prichula J."/>
            <person name="Schaufler K."/>
            <person name="Gaca A."/>
            <person name="Sgardioli B."/>
            <person name="Wagenaar J."/>
            <person name="Strong T."/>
        </authorList>
    </citation>
    <scope>NUCLEOTIDE SEQUENCE [LARGE SCALE GENOMIC DNA]</scope>
    <source>
        <strain evidence="2 3">669A</strain>
    </source>
</reference>
<dbReference type="EMBL" id="JAFREM010000029">
    <property type="protein sequence ID" value="MBO1307984.1"/>
    <property type="molecule type" value="Genomic_DNA"/>
</dbReference>
<comment type="caution">
    <text evidence="2">The sequence shown here is derived from an EMBL/GenBank/DDBJ whole genome shotgun (WGS) entry which is preliminary data.</text>
</comment>
<name>A0ABS3LHY1_9ENTE</name>
<keyword evidence="1" id="KW-0472">Membrane</keyword>
<evidence type="ECO:0000313" key="3">
    <source>
        <dbReference type="Proteomes" id="UP000664601"/>
    </source>
</evidence>
<organism evidence="2 3">
    <name type="scientific">Candidatus Enterococcus moelleringii</name>
    <dbReference type="NCBI Taxonomy" id="2815325"/>
    <lineage>
        <taxon>Bacteria</taxon>
        <taxon>Bacillati</taxon>
        <taxon>Bacillota</taxon>
        <taxon>Bacilli</taxon>
        <taxon>Lactobacillales</taxon>
        <taxon>Enterococcaceae</taxon>
        <taxon>Enterococcus</taxon>
    </lineage>
</organism>
<sequence length="175" mass="19537">MDLKKSRDTFWIIDGLFKLLAVGCFAWVIYLAVQLFGYQNPVITDANRIVVIGLLSEGGLTASQQDVTNTLMAMPQLLVWGIAFWLGSRIFYDLSENRTPFSKTIQKRIDWIAKSVLGLAIFYPVIYSLIATVVAGEINLYLTFDLSLIMGLVLSSIAAIFRYAISLQELADDTV</sequence>
<dbReference type="RefSeq" id="WP_207674975.1">
    <property type="nucleotide sequence ID" value="NZ_JAFREM010000029.1"/>
</dbReference>
<keyword evidence="1" id="KW-0812">Transmembrane</keyword>
<protein>
    <recommendedName>
        <fullName evidence="4">DUF2975 domain-containing protein</fullName>
    </recommendedName>
</protein>
<feature type="transmembrane region" description="Helical" evidence="1">
    <location>
        <begin position="77"/>
        <end position="95"/>
    </location>
</feature>
<evidence type="ECO:0000313" key="2">
    <source>
        <dbReference type="EMBL" id="MBO1307984.1"/>
    </source>
</evidence>
<proteinExistence type="predicted"/>
<feature type="transmembrane region" description="Helical" evidence="1">
    <location>
        <begin position="141"/>
        <end position="161"/>
    </location>
</feature>
<dbReference type="Proteomes" id="UP000664601">
    <property type="component" value="Unassembled WGS sequence"/>
</dbReference>
<gene>
    <name evidence="2" type="ORF">JZO70_17550</name>
</gene>